<feature type="coiled-coil region" evidence="2">
    <location>
        <begin position="109"/>
        <end position="136"/>
    </location>
</feature>
<evidence type="ECO:0000256" key="1">
    <source>
        <dbReference type="ARBA" id="ARBA00023054"/>
    </source>
</evidence>
<evidence type="ECO:0000256" key="2">
    <source>
        <dbReference type="SAM" id="Coils"/>
    </source>
</evidence>
<dbReference type="PANTHER" id="PTHR21549">
    <property type="entry name" value="MUTATED IN BLADDER CANCER 1"/>
    <property type="match status" value="1"/>
</dbReference>
<proteinExistence type="predicted"/>
<evidence type="ECO:0000313" key="4">
    <source>
        <dbReference type="EMBL" id="CAE7563931.1"/>
    </source>
</evidence>
<dbReference type="InterPro" id="IPR039902">
    <property type="entry name" value="CCDC148/CCDC112"/>
</dbReference>
<comment type="caution">
    <text evidence="4">The sequence shown here is derived from an EMBL/GenBank/DDBJ whole genome shotgun (WGS) entry which is preliminary data.</text>
</comment>
<dbReference type="AlphaFoldDB" id="A0A812U5A0"/>
<keyword evidence="1 2" id="KW-0175">Coiled coil</keyword>
<sequence length="468" mass="52877">MAVAEAASNVPCRSLTAWRDTWRQLATQARTAECDVRRDLQGSAQRPWSQALAADLRTTWTTLEADRQGWEKELWTGLGQLRQRVSVLGANIRFAHSSEDLRKMVSNMEHKLQVHAEQARQQHEELASEEHSLQHALQASLARFEAWTQDTAPRPAPRRRAKSCEGPPKGAALRQRLAQLTEQLAPGRGGWSQEDHEAFARLLLGRFKGRASPAFLEEAQLLLPGKSHEALVAHGKWIYEQEALHSERRQLLAAWRDQKEQAEKVQVQPVQDAMQERQARSAKRRQAKQECEERKRQVEAWRREREAKRTAAAERLAAEQRSKVEASKAQQLQRTAQKEELDAFRQRKAAEKAAERLAADCFTPRRRRQSPVACRPERGNASLPAASRCFGSANSSAKRLVSGGPASSPPRGLSPAIPTWKAGSGATPRSLWTRRGASKRLRSWKSELPRRSTAWCQGTSRTRHWCGR</sequence>
<feature type="region of interest" description="Disordered" evidence="3">
    <location>
        <begin position="316"/>
        <end position="337"/>
    </location>
</feature>
<feature type="compositionally biased region" description="Basic and acidic residues" evidence="3">
    <location>
        <begin position="287"/>
        <end position="301"/>
    </location>
</feature>
<gene>
    <name evidence="4" type="primary">CCDC112</name>
    <name evidence="4" type="ORF">SNAT2548_LOCUS31894</name>
</gene>
<evidence type="ECO:0000256" key="3">
    <source>
        <dbReference type="SAM" id="MobiDB-lite"/>
    </source>
</evidence>
<reference evidence="4" key="1">
    <citation type="submission" date="2021-02" db="EMBL/GenBank/DDBJ databases">
        <authorList>
            <person name="Dougan E. K."/>
            <person name="Rhodes N."/>
            <person name="Thang M."/>
            <person name="Chan C."/>
        </authorList>
    </citation>
    <scope>NUCLEOTIDE SEQUENCE</scope>
</reference>
<accession>A0A812U5A0</accession>
<feature type="region of interest" description="Disordered" evidence="3">
    <location>
        <begin position="149"/>
        <end position="169"/>
    </location>
</feature>
<evidence type="ECO:0000313" key="5">
    <source>
        <dbReference type="Proteomes" id="UP000604046"/>
    </source>
</evidence>
<feature type="compositionally biased region" description="Basic and acidic residues" evidence="3">
    <location>
        <begin position="316"/>
        <end position="326"/>
    </location>
</feature>
<feature type="region of interest" description="Disordered" evidence="3">
    <location>
        <begin position="262"/>
        <end position="301"/>
    </location>
</feature>
<organism evidence="4 5">
    <name type="scientific">Symbiodinium natans</name>
    <dbReference type="NCBI Taxonomy" id="878477"/>
    <lineage>
        <taxon>Eukaryota</taxon>
        <taxon>Sar</taxon>
        <taxon>Alveolata</taxon>
        <taxon>Dinophyceae</taxon>
        <taxon>Suessiales</taxon>
        <taxon>Symbiodiniaceae</taxon>
        <taxon>Symbiodinium</taxon>
    </lineage>
</organism>
<protein>
    <submittedName>
        <fullName evidence="4">CCDC112 protein</fullName>
    </submittedName>
</protein>
<name>A0A812U5A0_9DINO</name>
<feature type="region of interest" description="Disordered" evidence="3">
    <location>
        <begin position="396"/>
        <end position="438"/>
    </location>
</feature>
<dbReference type="Proteomes" id="UP000604046">
    <property type="component" value="Unassembled WGS sequence"/>
</dbReference>
<dbReference type="PANTHER" id="PTHR21549:SF0">
    <property type="entry name" value="COILED-COIL DOMAIN-CONTAINING PROTEIN 112"/>
    <property type="match status" value="1"/>
</dbReference>
<keyword evidence="5" id="KW-1185">Reference proteome</keyword>
<dbReference type="EMBL" id="CAJNDS010002681">
    <property type="protein sequence ID" value="CAE7563931.1"/>
    <property type="molecule type" value="Genomic_DNA"/>
</dbReference>
<dbReference type="OrthoDB" id="10400636at2759"/>